<dbReference type="GO" id="GO:0005829">
    <property type="term" value="C:cytosol"/>
    <property type="evidence" value="ECO:0007669"/>
    <property type="project" value="TreeGrafter"/>
</dbReference>
<dbReference type="InterPro" id="IPR012340">
    <property type="entry name" value="NA-bd_OB-fold"/>
</dbReference>
<dbReference type="InterPro" id="IPR015847">
    <property type="entry name" value="ExoRNase_PH_dom2"/>
</dbReference>
<dbReference type="GO" id="GO:0003723">
    <property type="term" value="F:RNA binding"/>
    <property type="evidence" value="ECO:0007669"/>
    <property type="project" value="UniProtKB-KW"/>
</dbReference>
<name>A0A381TK50_9ZZZZ</name>
<dbReference type="SMART" id="SM00322">
    <property type="entry name" value="KH"/>
    <property type="match status" value="1"/>
</dbReference>
<dbReference type="GO" id="GO:0000175">
    <property type="term" value="F:3'-5'-RNA exonuclease activity"/>
    <property type="evidence" value="ECO:0007669"/>
    <property type="project" value="TreeGrafter"/>
</dbReference>
<protein>
    <recommendedName>
        <fullName evidence="2">polyribonucleotide nucleotidyltransferase</fullName>
        <ecNumber evidence="2">2.7.7.8</ecNumber>
    </recommendedName>
</protein>
<dbReference type="FunFam" id="3.30.1370.10:FF:000001">
    <property type="entry name" value="Polyribonucleotide nucleotidyltransferase"/>
    <property type="match status" value="1"/>
</dbReference>
<dbReference type="EC" id="2.7.7.8" evidence="2"/>
<dbReference type="Pfam" id="PF00013">
    <property type="entry name" value="KH_1"/>
    <property type="match status" value="1"/>
</dbReference>
<dbReference type="InterPro" id="IPR001247">
    <property type="entry name" value="ExoRNase_PH_dom1"/>
</dbReference>
<feature type="region of interest" description="Disordered" evidence="9">
    <location>
        <begin position="693"/>
        <end position="747"/>
    </location>
</feature>
<comment type="similarity">
    <text evidence="1">Belongs to the polyribonucleotide nucleotidyltransferase family.</text>
</comment>
<dbReference type="Pfam" id="PF03725">
    <property type="entry name" value="RNase_PH_C"/>
    <property type="match status" value="2"/>
</dbReference>
<keyword evidence="7" id="KW-0460">Magnesium</keyword>
<evidence type="ECO:0000313" key="11">
    <source>
        <dbReference type="EMBL" id="SVA15901.1"/>
    </source>
</evidence>
<dbReference type="Pfam" id="PF00575">
    <property type="entry name" value="S1"/>
    <property type="match status" value="1"/>
</dbReference>
<sequence length="747" mass="79668">MATEIANPTSVTSQVGGKTLTIETGKLANQAHGSVTVTYGETIVLVTAVMSSRPRAEDIDFLPLTVDYEERMYSVGKIPGSFFRREGRPGQDGILASRLTDRSIRPLFPKGLHNDIQITLTILSSDMENPPEVLGMIGASAAISMSQIPFNGPIASCRIAYLDGEYIIHPTYEQSSESTLSMVVSSSRDAILMVEAGANEVSEEVILEAIGKAQEANSATIDLIEGLTRQVGKPKAEVEYDSAGADALVAKVKEIVGSRWSDLLSRNPGMYEMDDGEHEISALVTEALKDDYSKNAIGDGFKAVFREAVRSRILQEHVRSDGRAMDQVRPITCDTGILPRTHGTGLFTRGETQVLSIVTVGSLSLKQTIDSVGPENTRRFMHHYNFPSYSTGEARRAMSPGRREIGHGALAERAISPVLPSEDDFPYAIRIVSECLSSNGSTSMGSVCGSSLSLMDAGIPIKAPVAGIAMGLITGEDGEYAILSDIQGIEDFLGDMDFKVAGTSEGVNALQMDVKTTHLTPSILKEALEQARQGRMHIMGKMNEAISEVRGQMSEHAPKMIRMKIEVSKIGALIGPGGRVIRAIIEETGTSINVEDDGSVTIGGVDAAMLELAESKVDALTRELAIGDIFTGKVVRLTNFGAFVELVPGKDGLIRNGDLGDMEEDLAEGQELTVIIREIDSQGRVNLSRKALFGDDSPLAPRPEPSGGFNRDRGGRSGFNGGRGGDRGGPGRGPGGPAGGGRFQGGR</sequence>
<dbReference type="GO" id="GO:0004654">
    <property type="term" value="F:polyribonucleotide nucleotidyltransferase activity"/>
    <property type="evidence" value="ECO:0007669"/>
    <property type="project" value="UniProtKB-EC"/>
</dbReference>
<evidence type="ECO:0000256" key="6">
    <source>
        <dbReference type="ARBA" id="ARBA00022723"/>
    </source>
</evidence>
<gene>
    <name evidence="11" type="ORF">METZ01_LOCUS68755</name>
</gene>
<dbReference type="Pfam" id="PF03726">
    <property type="entry name" value="PNPase"/>
    <property type="match status" value="1"/>
</dbReference>
<dbReference type="InterPro" id="IPR020568">
    <property type="entry name" value="Ribosomal_Su5_D2-typ_SF"/>
</dbReference>
<feature type="domain" description="S1 motif" evidence="10">
    <location>
        <begin position="627"/>
        <end position="690"/>
    </location>
</feature>
<keyword evidence="6" id="KW-0479">Metal-binding</keyword>
<evidence type="ECO:0000256" key="4">
    <source>
        <dbReference type="ARBA" id="ARBA00022679"/>
    </source>
</evidence>
<dbReference type="PANTHER" id="PTHR11252:SF0">
    <property type="entry name" value="POLYRIBONUCLEOTIDE NUCLEOTIDYLTRANSFERASE 1, MITOCHONDRIAL"/>
    <property type="match status" value="1"/>
</dbReference>
<feature type="compositionally biased region" description="Gly residues" evidence="9">
    <location>
        <begin position="716"/>
        <end position="747"/>
    </location>
</feature>
<dbReference type="InterPro" id="IPR004087">
    <property type="entry name" value="KH_dom"/>
</dbReference>
<dbReference type="GO" id="GO:0006396">
    <property type="term" value="P:RNA processing"/>
    <property type="evidence" value="ECO:0007669"/>
    <property type="project" value="InterPro"/>
</dbReference>
<evidence type="ECO:0000256" key="9">
    <source>
        <dbReference type="SAM" id="MobiDB-lite"/>
    </source>
</evidence>
<dbReference type="SUPFAM" id="SSF54791">
    <property type="entry name" value="Eukaryotic type KH-domain (KH-domain type I)"/>
    <property type="match status" value="1"/>
</dbReference>
<dbReference type="PROSITE" id="PS50126">
    <property type="entry name" value="S1"/>
    <property type="match status" value="1"/>
</dbReference>
<keyword evidence="5" id="KW-0548">Nucleotidyltransferase</keyword>
<dbReference type="InterPro" id="IPR036345">
    <property type="entry name" value="ExoRNase_PH_dom2_sf"/>
</dbReference>
<dbReference type="InterPro" id="IPR036612">
    <property type="entry name" value="KH_dom_type_1_sf"/>
</dbReference>
<dbReference type="InterPro" id="IPR003029">
    <property type="entry name" value="S1_domain"/>
</dbReference>
<keyword evidence="8" id="KW-0694">RNA-binding</keyword>
<proteinExistence type="inferred from homology"/>
<dbReference type="InterPro" id="IPR004088">
    <property type="entry name" value="KH_dom_type_1"/>
</dbReference>
<dbReference type="Gene3D" id="2.40.50.140">
    <property type="entry name" value="Nucleic acid-binding proteins"/>
    <property type="match status" value="1"/>
</dbReference>
<dbReference type="PROSITE" id="PS50084">
    <property type="entry name" value="KH_TYPE_1"/>
    <property type="match status" value="1"/>
</dbReference>
<evidence type="ECO:0000256" key="5">
    <source>
        <dbReference type="ARBA" id="ARBA00022695"/>
    </source>
</evidence>
<dbReference type="SUPFAM" id="SSF54211">
    <property type="entry name" value="Ribosomal protein S5 domain 2-like"/>
    <property type="match status" value="2"/>
</dbReference>
<dbReference type="HAMAP" id="MF_01595">
    <property type="entry name" value="PNPase"/>
    <property type="match status" value="1"/>
</dbReference>
<dbReference type="AlphaFoldDB" id="A0A381TK50"/>
<dbReference type="CDD" id="cd11364">
    <property type="entry name" value="RNase_PH_PNPase_2"/>
    <property type="match status" value="1"/>
</dbReference>
<evidence type="ECO:0000256" key="1">
    <source>
        <dbReference type="ARBA" id="ARBA00007404"/>
    </source>
</evidence>
<evidence type="ECO:0000256" key="8">
    <source>
        <dbReference type="ARBA" id="ARBA00022884"/>
    </source>
</evidence>
<dbReference type="SUPFAM" id="SSF55666">
    <property type="entry name" value="Ribonuclease PH domain 2-like"/>
    <property type="match status" value="2"/>
</dbReference>
<reference evidence="11" key="1">
    <citation type="submission" date="2018-05" db="EMBL/GenBank/DDBJ databases">
        <authorList>
            <person name="Lanie J.A."/>
            <person name="Ng W.-L."/>
            <person name="Kazmierczak K.M."/>
            <person name="Andrzejewski T.M."/>
            <person name="Davidsen T.M."/>
            <person name="Wayne K.J."/>
            <person name="Tettelin H."/>
            <person name="Glass J.I."/>
            <person name="Rusch D."/>
            <person name="Podicherti R."/>
            <person name="Tsui H.-C.T."/>
            <person name="Winkler M.E."/>
        </authorList>
    </citation>
    <scope>NUCLEOTIDE SEQUENCE</scope>
</reference>
<evidence type="ECO:0000256" key="3">
    <source>
        <dbReference type="ARBA" id="ARBA00022490"/>
    </source>
</evidence>
<dbReference type="SUPFAM" id="SSF50249">
    <property type="entry name" value="Nucleic acid-binding proteins"/>
    <property type="match status" value="1"/>
</dbReference>
<dbReference type="CDD" id="cd11363">
    <property type="entry name" value="RNase_PH_PNPase_1"/>
    <property type="match status" value="1"/>
</dbReference>
<dbReference type="CDD" id="cd02393">
    <property type="entry name" value="KH-I_PNPase"/>
    <property type="match status" value="1"/>
</dbReference>
<accession>A0A381TK50</accession>
<dbReference type="FunFam" id="3.30.230.70:FF:000001">
    <property type="entry name" value="Polyribonucleotide nucleotidyltransferase"/>
    <property type="match status" value="1"/>
</dbReference>
<dbReference type="InterPro" id="IPR012162">
    <property type="entry name" value="PNPase"/>
</dbReference>
<organism evidence="11">
    <name type="scientific">marine metagenome</name>
    <dbReference type="NCBI Taxonomy" id="408172"/>
    <lineage>
        <taxon>unclassified sequences</taxon>
        <taxon>metagenomes</taxon>
        <taxon>ecological metagenomes</taxon>
    </lineage>
</organism>
<dbReference type="InterPro" id="IPR027408">
    <property type="entry name" value="PNPase/RNase_PH_dom_sf"/>
</dbReference>
<keyword evidence="3" id="KW-0963">Cytoplasm</keyword>
<dbReference type="InterPro" id="IPR015848">
    <property type="entry name" value="PNPase_PH_RNA-bd_bac/org-type"/>
</dbReference>
<dbReference type="GO" id="GO:0006402">
    <property type="term" value="P:mRNA catabolic process"/>
    <property type="evidence" value="ECO:0007669"/>
    <property type="project" value="InterPro"/>
</dbReference>
<evidence type="ECO:0000256" key="2">
    <source>
        <dbReference type="ARBA" id="ARBA00012416"/>
    </source>
</evidence>
<dbReference type="SMART" id="SM00316">
    <property type="entry name" value="S1"/>
    <property type="match status" value="1"/>
</dbReference>
<evidence type="ECO:0000256" key="7">
    <source>
        <dbReference type="ARBA" id="ARBA00022842"/>
    </source>
</evidence>
<dbReference type="FunFam" id="3.30.230.70:FF:000002">
    <property type="entry name" value="Polyribonucleotide nucleotidyltransferase"/>
    <property type="match status" value="1"/>
</dbReference>
<keyword evidence="4" id="KW-0808">Transferase</keyword>
<dbReference type="EMBL" id="UINC01004653">
    <property type="protein sequence ID" value="SVA15901.1"/>
    <property type="molecule type" value="Genomic_DNA"/>
</dbReference>
<dbReference type="NCBIfam" id="TIGR03591">
    <property type="entry name" value="polynuc_phos"/>
    <property type="match status" value="1"/>
</dbReference>
<dbReference type="PANTHER" id="PTHR11252">
    <property type="entry name" value="POLYRIBONUCLEOTIDE NUCLEOTIDYLTRANSFERASE"/>
    <property type="match status" value="1"/>
</dbReference>
<dbReference type="NCBIfam" id="NF008805">
    <property type="entry name" value="PRK11824.1"/>
    <property type="match status" value="1"/>
</dbReference>
<dbReference type="Pfam" id="PF01138">
    <property type="entry name" value="RNase_PH"/>
    <property type="match status" value="2"/>
</dbReference>
<dbReference type="Gene3D" id="3.30.1370.10">
    <property type="entry name" value="K Homology domain, type 1"/>
    <property type="match status" value="1"/>
</dbReference>
<dbReference type="Gene3D" id="3.30.230.70">
    <property type="entry name" value="GHMP Kinase, N-terminal domain"/>
    <property type="match status" value="2"/>
</dbReference>
<dbReference type="PIRSF" id="PIRSF005499">
    <property type="entry name" value="PNPase"/>
    <property type="match status" value="1"/>
</dbReference>
<dbReference type="GO" id="GO:0046872">
    <property type="term" value="F:metal ion binding"/>
    <property type="evidence" value="ECO:0007669"/>
    <property type="project" value="UniProtKB-KW"/>
</dbReference>
<evidence type="ECO:0000259" key="10">
    <source>
        <dbReference type="PROSITE" id="PS50126"/>
    </source>
</evidence>